<feature type="region of interest" description="Disordered" evidence="3">
    <location>
        <begin position="96"/>
        <end position="199"/>
    </location>
</feature>
<dbReference type="OrthoDB" id="3647690at2759"/>
<evidence type="ECO:0000256" key="2">
    <source>
        <dbReference type="SAM" id="Coils"/>
    </source>
</evidence>
<accession>A0A507QSN4</accession>
<dbReference type="Gene3D" id="3.40.50.12360">
    <property type="match status" value="1"/>
</dbReference>
<comment type="caution">
    <text evidence="4">The sequence shown here is derived from an EMBL/GenBank/DDBJ whole genome shotgun (WGS) entry which is preliminary data.</text>
</comment>
<reference evidence="4 5" key="1">
    <citation type="submission" date="2019-06" db="EMBL/GenBank/DDBJ databases">
        <title>Wine fermentation using esterase from Monascus purpureus.</title>
        <authorList>
            <person name="Geng C."/>
            <person name="Zhang Y."/>
        </authorList>
    </citation>
    <scope>NUCLEOTIDE SEQUENCE [LARGE SCALE GENOMIC DNA]</scope>
    <source>
        <strain evidence="4">HQ1</strain>
    </source>
</reference>
<sequence length="1148" mass="128431">MPRKRKASSPVYTNRNHESRRKRWKETYILSSSEGEQEVNEIGGEEYPINCILDEDDTRYLIDWEGPWSPTWEPKECVNDVALEVWEETKRKRTAERKKQLSEIPQTLSQLSHSVSQGSGHPELPSARRQTEERQPAIRSASPLFIPSETVPEDQFSVTADHPLKKNPHSASATTNLAGPETSTQGRRPSFEAASPSTVPVFEYIPQSPIPAEYQLPGESAEPPAGLSTLSRDGNLEQPAASVNSRIVEATKLSGHNIRRPLPSEGQITDRKELVEIAETPSASPSETSRINFEEKESVSQVPSCFPDLRSNSSSITSLVYPLSSNTSWVHTGVGRLRSVPESIFLDTSQKSGNSDSYTALRGSVSQHLAINFFTRTMDPPSRSRETPSLAETMEKYSHVEGSTPREKMRNAYAQLRARQQTPKTLQTPGVSATPSSAEDIEYLAPAPAADKTAPLSVRADKEPASHIQGASRAGIHPTIAEPVIHPTQIENFDQSAVQTIQPSALAVSDVEKPHPGAVKLGPAEFAVPLPMDSRVKDDYDQVLTEEAQDIQEFLTSCDVSSQMRDEDRERLITKMDRITRQLNNITTHPDLNIATHIKDSEPDLEKEASWAEYSSAKFLFLGYIVELANNSDMHLIIMVQGGKGQQILECYLLGKGLVYTRPRETMGGGTNVELSMMKGSLSFGIQTTQNTGVLETYKRPSALIALDSTFNVRSPSVEHIRTTYAQHGNLLPVIYLLVANSSEHIGRCFPDSTGLERLRLLIRYILRLRDVVGDLQDDALGVHEDADEILCWLLSENPNASWPLPAIEALQITESAPQGPPLSQLSVAATPIQKRISDADGDQPTLKRQRMESSQCSSQLTESSKPFSQTWSRNLHTLEKNLVQMKNAHAAEIIKLQESLKDAQRRLREKDSTLESLQHRYESRTKEFHRIRRECDRLTELKNTSEQRIERQKEEITKLKDERTQLRHDLETARSSLKVDGGGVAELEHAREEIRRLEKENASLTRKADYEKNQAEYTREQYQTASTVAAQSGNEIRQLREENSELRRKVAGEVCRLKEINLKNDESVHLSRIAELEVLLVSREDLLSRKEAELREIRKNRPSTRSTSIQPRSPKLNANSRPSSPGFVSRGSNLRHSSEPGNNNSSS</sequence>
<feature type="compositionally biased region" description="Polar residues" evidence="3">
    <location>
        <begin position="103"/>
        <end position="119"/>
    </location>
</feature>
<dbReference type="EMBL" id="VIFY01000093">
    <property type="protein sequence ID" value="TQB70845.1"/>
    <property type="molecule type" value="Genomic_DNA"/>
</dbReference>
<evidence type="ECO:0000256" key="1">
    <source>
        <dbReference type="ARBA" id="ARBA00011353"/>
    </source>
</evidence>
<dbReference type="InterPro" id="IPR021006">
    <property type="entry name" value="Hda2/3"/>
</dbReference>
<dbReference type="STRING" id="5098.A0A507QSN4"/>
<evidence type="ECO:0000313" key="4">
    <source>
        <dbReference type="EMBL" id="TQB70845.1"/>
    </source>
</evidence>
<feature type="compositionally biased region" description="Low complexity" evidence="3">
    <location>
        <begin position="853"/>
        <end position="865"/>
    </location>
</feature>
<dbReference type="SUPFAM" id="SSF54160">
    <property type="entry name" value="Chromo domain-like"/>
    <property type="match status" value="1"/>
</dbReference>
<protein>
    <recommendedName>
        <fullName evidence="6">Chromo domain-containing protein</fullName>
    </recommendedName>
</protein>
<gene>
    <name evidence="4" type="ORF">MPDQ_008011</name>
</gene>
<comment type="subunit">
    <text evidence="1">Component of the NuA4 histone acetyltransferase complex.</text>
</comment>
<dbReference type="Pfam" id="PF11496">
    <property type="entry name" value="HDA2-3"/>
    <property type="match status" value="1"/>
</dbReference>
<evidence type="ECO:0008006" key="6">
    <source>
        <dbReference type="Google" id="ProtNLM"/>
    </source>
</evidence>
<proteinExistence type="predicted"/>
<dbReference type="InterPro" id="IPR016197">
    <property type="entry name" value="Chromo-like_dom_sf"/>
</dbReference>
<dbReference type="InterPro" id="IPR038609">
    <property type="entry name" value="HDA1_su2/3_sf"/>
</dbReference>
<evidence type="ECO:0000256" key="3">
    <source>
        <dbReference type="SAM" id="MobiDB-lite"/>
    </source>
</evidence>
<organism evidence="4 5">
    <name type="scientific">Monascus purpureus</name>
    <name type="common">Red mold</name>
    <name type="synonym">Monascus anka</name>
    <dbReference type="NCBI Taxonomy" id="5098"/>
    <lineage>
        <taxon>Eukaryota</taxon>
        <taxon>Fungi</taxon>
        <taxon>Dikarya</taxon>
        <taxon>Ascomycota</taxon>
        <taxon>Pezizomycotina</taxon>
        <taxon>Eurotiomycetes</taxon>
        <taxon>Eurotiomycetidae</taxon>
        <taxon>Eurotiales</taxon>
        <taxon>Aspergillaceae</taxon>
        <taxon>Monascus</taxon>
    </lineage>
</organism>
<dbReference type="Proteomes" id="UP000319663">
    <property type="component" value="Unassembled WGS sequence"/>
</dbReference>
<name>A0A507QSN4_MONPU</name>
<dbReference type="AlphaFoldDB" id="A0A507QSN4"/>
<evidence type="ECO:0000313" key="5">
    <source>
        <dbReference type="Proteomes" id="UP000319663"/>
    </source>
</evidence>
<feature type="compositionally biased region" description="Polar residues" evidence="3">
    <location>
        <begin position="1104"/>
        <end position="1124"/>
    </location>
</feature>
<feature type="region of interest" description="Disordered" evidence="3">
    <location>
        <begin position="1098"/>
        <end position="1148"/>
    </location>
</feature>
<keyword evidence="2" id="KW-0175">Coiled coil</keyword>
<keyword evidence="5" id="KW-1185">Reference proteome</keyword>
<feature type="compositionally biased region" description="Polar residues" evidence="3">
    <location>
        <begin position="169"/>
        <end position="187"/>
    </location>
</feature>
<feature type="compositionally biased region" description="Polar residues" evidence="3">
    <location>
        <begin position="1131"/>
        <end position="1148"/>
    </location>
</feature>
<feature type="coiled-coil region" evidence="2">
    <location>
        <begin position="887"/>
        <end position="1057"/>
    </location>
</feature>
<feature type="region of interest" description="Disordered" evidence="3">
    <location>
        <begin position="837"/>
        <end position="869"/>
    </location>
</feature>
<dbReference type="GO" id="GO:0070823">
    <property type="term" value="C:HDA1 complex"/>
    <property type="evidence" value="ECO:0007669"/>
    <property type="project" value="InterPro"/>
</dbReference>